<dbReference type="EMBL" id="JABTEG010000003">
    <property type="protein sequence ID" value="KAG4305511.1"/>
    <property type="molecule type" value="Genomic_DNA"/>
</dbReference>
<evidence type="ECO:0000313" key="2">
    <source>
        <dbReference type="Proteomes" id="UP000768646"/>
    </source>
</evidence>
<reference evidence="1 2" key="1">
    <citation type="journal article" date="2021" name="Commun. Biol.">
        <title>Genomic insights into the host specific adaptation of the Pneumocystis genus.</title>
        <authorList>
            <person name="Cisse O.H."/>
            <person name="Ma L."/>
            <person name="Dekker J.P."/>
            <person name="Khil P.P."/>
            <person name="Youn J.-H."/>
            <person name="Brenchley J.M."/>
            <person name="Blair R."/>
            <person name="Pahar B."/>
            <person name="Chabe M."/>
            <person name="Van Rompay K.K.A."/>
            <person name="Keesler R."/>
            <person name="Sukura A."/>
            <person name="Hirsch V."/>
            <person name="Kutty G."/>
            <person name="Liu Y."/>
            <person name="Peng L."/>
            <person name="Chen J."/>
            <person name="Song J."/>
            <person name="Weissenbacher-Lang C."/>
            <person name="Xu J."/>
            <person name="Upham N.S."/>
            <person name="Stajich J.E."/>
            <person name="Cuomo C.A."/>
            <person name="Cushion M.T."/>
            <person name="Kovacs J.A."/>
        </authorList>
    </citation>
    <scope>NUCLEOTIDE SEQUENCE [LARGE SCALE GENOMIC DNA]</scope>
    <source>
        <strain evidence="1 2">RABM</strain>
    </source>
</reference>
<evidence type="ECO:0000313" key="1">
    <source>
        <dbReference type="EMBL" id="KAG4305511.1"/>
    </source>
</evidence>
<proteinExistence type="predicted"/>
<keyword evidence="2" id="KW-1185">Reference proteome</keyword>
<comment type="caution">
    <text evidence="1">The sequence shown here is derived from an EMBL/GenBank/DDBJ whole genome shotgun (WGS) entry which is preliminary data.</text>
</comment>
<protein>
    <submittedName>
        <fullName evidence="1">Uncharacterized protein</fullName>
    </submittedName>
</protein>
<organism evidence="1 2">
    <name type="scientific">Pneumocystis oryctolagi</name>
    <dbReference type="NCBI Taxonomy" id="42067"/>
    <lineage>
        <taxon>Eukaryota</taxon>
        <taxon>Fungi</taxon>
        <taxon>Dikarya</taxon>
        <taxon>Ascomycota</taxon>
        <taxon>Taphrinomycotina</taxon>
        <taxon>Pneumocystomycetes</taxon>
        <taxon>Pneumocystaceae</taxon>
        <taxon>Pneumocystis</taxon>
    </lineage>
</organism>
<gene>
    <name evidence="1" type="ORF">PORY_001067</name>
</gene>
<dbReference type="Proteomes" id="UP000768646">
    <property type="component" value="Unassembled WGS sequence"/>
</dbReference>
<name>A0ACB7CD00_9ASCO</name>
<sequence length="318" mass="36586">MSFTLFEGLTAYFSKRTSSFIVKIWQVYGGEVGTFSLSNNIVFLISTRKKNALHERWIYDSILLRKRLPFDDYYAMNQPRLIKLKSLYKQLKQKKLKKTSDHSKNISQKDLDVHVSDGFLSTPIQSHSFNDTTLSDKSVNPFHSTPEKITYLSSSSDKHFNLLSSSYQKIETLDFDRSLNNTSFSYTKKTSSVSSSIETPSSPIERSKVLDLEDLESAVDIFEVIAVEKMHGENGILFLKLNNLVSSYILFILNILNYLSNDRLGKKVRVKCNEDDTVGDLKKLIAAQTGTNWQKIVLKKWYNTFKDHITLSDYEIHK</sequence>
<accession>A0ACB7CD00</accession>